<feature type="region of interest" description="Disordered" evidence="1">
    <location>
        <begin position="63"/>
        <end position="90"/>
    </location>
</feature>
<dbReference type="EMBL" id="NNAY01002805">
    <property type="protein sequence ID" value="OXU20536.1"/>
    <property type="molecule type" value="Genomic_DNA"/>
</dbReference>
<dbReference type="Proteomes" id="UP000215335">
    <property type="component" value="Unassembled WGS sequence"/>
</dbReference>
<dbReference type="AlphaFoldDB" id="A0A232EQF9"/>
<proteinExistence type="predicted"/>
<gene>
    <name evidence="2" type="ORF">TSAR_007802</name>
</gene>
<reference evidence="2 3" key="1">
    <citation type="journal article" date="2017" name="Curr. Biol.">
        <title>The Evolution of Venom by Co-option of Single-Copy Genes.</title>
        <authorList>
            <person name="Martinson E.O."/>
            <person name="Mrinalini"/>
            <person name="Kelkar Y.D."/>
            <person name="Chang C.H."/>
            <person name="Werren J.H."/>
        </authorList>
    </citation>
    <scope>NUCLEOTIDE SEQUENCE [LARGE SCALE GENOMIC DNA]</scope>
    <source>
        <strain evidence="2 3">Alberta</strain>
        <tissue evidence="2">Whole body</tissue>
    </source>
</reference>
<evidence type="ECO:0000313" key="2">
    <source>
        <dbReference type="EMBL" id="OXU20536.1"/>
    </source>
</evidence>
<keyword evidence="3" id="KW-1185">Reference proteome</keyword>
<comment type="caution">
    <text evidence="2">The sequence shown here is derived from an EMBL/GenBank/DDBJ whole genome shotgun (WGS) entry which is preliminary data.</text>
</comment>
<accession>A0A232EQF9</accession>
<organism evidence="2 3">
    <name type="scientific">Trichomalopsis sarcophagae</name>
    <dbReference type="NCBI Taxonomy" id="543379"/>
    <lineage>
        <taxon>Eukaryota</taxon>
        <taxon>Metazoa</taxon>
        <taxon>Ecdysozoa</taxon>
        <taxon>Arthropoda</taxon>
        <taxon>Hexapoda</taxon>
        <taxon>Insecta</taxon>
        <taxon>Pterygota</taxon>
        <taxon>Neoptera</taxon>
        <taxon>Endopterygota</taxon>
        <taxon>Hymenoptera</taxon>
        <taxon>Apocrita</taxon>
        <taxon>Proctotrupomorpha</taxon>
        <taxon>Chalcidoidea</taxon>
        <taxon>Pteromalidae</taxon>
        <taxon>Pteromalinae</taxon>
        <taxon>Trichomalopsis</taxon>
    </lineage>
</organism>
<name>A0A232EQF9_9HYME</name>
<feature type="compositionally biased region" description="Basic and acidic residues" evidence="1">
    <location>
        <begin position="75"/>
        <end position="87"/>
    </location>
</feature>
<protein>
    <submittedName>
        <fullName evidence="2">Uncharacterized protein</fullName>
    </submittedName>
</protein>
<evidence type="ECO:0000256" key="1">
    <source>
        <dbReference type="SAM" id="MobiDB-lite"/>
    </source>
</evidence>
<evidence type="ECO:0000313" key="3">
    <source>
        <dbReference type="Proteomes" id="UP000215335"/>
    </source>
</evidence>
<sequence length="150" mass="16354">MRAQLTCTCGSSKSQWVERSVAGEKRDENTGGVRSAAAAVAGLLSRGKLSICHRAWREATPCLPQPSPRTIGRKVLGERDDGAGAREKARKQKAPGVYSWLTRISKALVEIVTIPVSKWPISSGPFPSDSVEIKSRIRRKIFVVSTLKPE</sequence>